<proteinExistence type="predicted"/>
<evidence type="ECO:0000313" key="1">
    <source>
        <dbReference type="EMBL" id="KAK0517330.1"/>
    </source>
</evidence>
<dbReference type="EMBL" id="JAFEKC020000001">
    <property type="protein sequence ID" value="KAK0517330.1"/>
    <property type="molecule type" value="Genomic_DNA"/>
</dbReference>
<name>A0AA39R9H5_9LECA</name>
<reference evidence="1" key="1">
    <citation type="submission" date="2023-03" db="EMBL/GenBank/DDBJ databases">
        <title>Complete genome of Cladonia borealis.</title>
        <authorList>
            <person name="Park H."/>
        </authorList>
    </citation>
    <scope>NUCLEOTIDE SEQUENCE</scope>
    <source>
        <strain evidence="1">ANT050790</strain>
    </source>
</reference>
<comment type="caution">
    <text evidence="1">The sequence shown here is derived from an EMBL/GenBank/DDBJ whole genome shotgun (WGS) entry which is preliminary data.</text>
</comment>
<dbReference type="AlphaFoldDB" id="A0AA39R9H5"/>
<sequence>MELSNILRQQTTTPYALILGNASQWPMWISLVRSNAKTSDIWDLIDPSLEQEPLHTKPLLPKKVDIAGTDEQLRSDQYTDAIAQFHLDYKEYQRKRKTLIRTLAAIQISISETYLRYIVDKNSPWQALRALQKAIDPSYRMLTVSQQQLSNEQYQRARAWLRDETRSAELKPVI</sequence>
<organism evidence="1 2">
    <name type="scientific">Cladonia borealis</name>
    <dbReference type="NCBI Taxonomy" id="184061"/>
    <lineage>
        <taxon>Eukaryota</taxon>
        <taxon>Fungi</taxon>
        <taxon>Dikarya</taxon>
        <taxon>Ascomycota</taxon>
        <taxon>Pezizomycotina</taxon>
        <taxon>Lecanoromycetes</taxon>
        <taxon>OSLEUM clade</taxon>
        <taxon>Lecanoromycetidae</taxon>
        <taxon>Lecanorales</taxon>
        <taxon>Lecanorineae</taxon>
        <taxon>Cladoniaceae</taxon>
        <taxon>Cladonia</taxon>
    </lineage>
</organism>
<gene>
    <name evidence="1" type="ORF">JMJ35_000485</name>
</gene>
<keyword evidence="2" id="KW-1185">Reference proteome</keyword>
<protein>
    <submittedName>
        <fullName evidence="1">Uncharacterized protein</fullName>
    </submittedName>
</protein>
<evidence type="ECO:0000313" key="2">
    <source>
        <dbReference type="Proteomes" id="UP001166286"/>
    </source>
</evidence>
<dbReference type="Proteomes" id="UP001166286">
    <property type="component" value="Unassembled WGS sequence"/>
</dbReference>
<accession>A0AA39R9H5</accession>